<dbReference type="FunFam" id="1.20.5.170:FF:000036">
    <property type="entry name" value="ABSCISIC ACID-INSENSITIVE 5-like protein 2"/>
    <property type="match status" value="1"/>
</dbReference>
<evidence type="ECO:0000313" key="6">
    <source>
        <dbReference type="EMBL" id="ABR16696.1"/>
    </source>
</evidence>
<dbReference type="GO" id="GO:0005634">
    <property type="term" value="C:nucleus"/>
    <property type="evidence" value="ECO:0007669"/>
    <property type="project" value="UniProtKB-SubCell"/>
</dbReference>
<dbReference type="InterPro" id="IPR004827">
    <property type="entry name" value="bZIP"/>
</dbReference>
<dbReference type="GO" id="GO:0003677">
    <property type="term" value="F:DNA binding"/>
    <property type="evidence" value="ECO:0007669"/>
    <property type="project" value="UniProtKB-KW"/>
</dbReference>
<dbReference type="AlphaFoldDB" id="B8LM16"/>
<dbReference type="InterPro" id="IPR046347">
    <property type="entry name" value="bZIP_sf"/>
</dbReference>
<proteinExistence type="evidence at transcript level"/>
<evidence type="ECO:0000256" key="4">
    <source>
        <dbReference type="SAM" id="MobiDB-lite"/>
    </source>
</evidence>
<organism evidence="6">
    <name type="scientific">Picea sitchensis</name>
    <name type="common">Sitka spruce</name>
    <name type="synonym">Pinus sitchensis</name>
    <dbReference type="NCBI Taxonomy" id="3332"/>
    <lineage>
        <taxon>Eukaryota</taxon>
        <taxon>Viridiplantae</taxon>
        <taxon>Streptophyta</taxon>
        <taxon>Embryophyta</taxon>
        <taxon>Tracheophyta</taxon>
        <taxon>Spermatophyta</taxon>
        <taxon>Pinopsida</taxon>
        <taxon>Pinidae</taxon>
        <taxon>Conifers I</taxon>
        <taxon>Pinales</taxon>
        <taxon>Pinaceae</taxon>
        <taxon>Picea</taxon>
    </lineage>
</organism>
<evidence type="ECO:0000256" key="2">
    <source>
        <dbReference type="ARBA" id="ARBA00023125"/>
    </source>
</evidence>
<evidence type="ECO:0000256" key="3">
    <source>
        <dbReference type="ARBA" id="ARBA00023242"/>
    </source>
</evidence>
<evidence type="ECO:0000259" key="5">
    <source>
        <dbReference type="PROSITE" id="PS50217"/>
    </source>
</evidence>
<keyword evidence="3" id="KW-0539">Nucleus</keyword>
<dbReference type="PROSITE" id="PS50217">
    <property type="entry name" value="BZIP"/>
    <property type="match status" value="1"/>
</dbReference>
<protein>
    <recommendedName>
        <fullName evidence="5">BZIP domain-containing protein</fullName>
    </recommendedName>
</protein>
<dbReference type="GO" id="GO:0003700">
    <property type="term" value="F:DNA-binding transcription factor activity"/>
    <property type="evidence" value="ECO:0007669"/>
    <property type="project" value="InterPro"/>
</dbReference>
<feature type="region of interest" description="Disordered" evidence="4">
    <location>
        <begin position="88"/>
        <end position="109"/>
    </location>
</feature>
<comment type="subcellular location">
    <subcellularLocation>
        <location evidence="1">Nucleus</location>
    </subcellularLocation>
</comment>
<evidence type="ECO:0000256" key="1">
    <source>
        <dbReference type="ARBA" id="ARBA00004123"/>
    </source>
</evidence>
<feature type="compositionally biased region" description="Acidic residues" evidence="4">
    <location>
        <begin position="93"/>
        <end position="102"/>
    </location>
</feature>
<dbReference type="EMBL" id="EF676814">
    <property type="protein sequence ID" value="ABR16696.1"/>
    <property type="molecule type" value="mRNA"/>
</dbReference>
<dbReference type="PANTHER" id="PTHR22952">
    <property type="entry name" value="CAMP-RESPONSE ELEMENT BINDING PROTEIN-RELATED"/>
    <property type="match status" value="1"/>
</dbReference>
<dbReference type="OMA" id="HPEWLQF"/>
<dbReference type="SUPFAM" id="SSF57959">
    <property type="entry name" value="Leucine zipper domain"/>
    <property type="match status" value="1"/>
</dbReference>
<dbReference type="Gene3D" id="1.20.5.170">
    <property type="match status" value="1"/>
</dbReference>
<feature type="domain" description="BZIP" evidence="5">
    <location>
        <begin position="181"/>
        <end position="226"/>
    </location>
</feature>
<dbReference type="Pfam" id="PF00170">
    <property type="entry name" value="bZIP_1"/>
    <property type="match status" value="1"/>
</dbReference>
<sequence>MGSQAVLAPSEFRFLQPLERRVEKLHGGGDAGKTNMGDGLLSSPPCAMQRQVSVAAGGSLDQVWRDIHRPNFQTTQAAAVEDFLAQTGVGQREEEEEEEEENGLNRGNNGSLTIFAMDSVLAGQNLQHPEWLQFHNQHQQFGELSAQANSNNDIPLMAASSGSEHPVWKKRGCESIADHTVERRQKRMIKNRESAARSRARRQAYTNELEIEVNKLIEENARLRKEQAAADLLHSIQPGQTKHPLRRTMTAPF</sequence>
<dbReference type="PROSITE" id="PS00036">
    <property type="entry name" value="BZIP_BASIC"/>
    <property type="match status" value="1"/>
</dbReference>
<keyword evidence="2" id="KW-0238">DNA-binding</keyword>
<name>B8LM16_PICSI</name>
<accession>B8LM16</accession>
<dbReference type="GO" id="GO:0045893">
    <property type="term" value="P:positive regulation of DNA-templated transcription"/>
    <property type="evidence" value="ECO:0007669"/>
    <property type="project" value="InterPro"/>
</dbReference>
<dbReference type="PANTHER" id="PTHR22952:SF175">
    <property type="entry name" value="PROTEIN ABSCISIC ACID-INSENSITIVE 5"/>
    <property type="match status" value="1"/>
</dbReference>
<dbReference type="SMART" id="SM00338">
    <property type="entry name" value="BRLZ"/>
    <property type="match status" value="1"/>
</dbReference>
<reference evidence="6" key="1">
    <citation type="submission" date="2007-06" db="EMBL/GenBank/DDBJ databases">
        <title>Full length cDNA sequences from Sitka Spruce (Picea sitchensis).</title>
        <authorList>
            <person name="Ralph S.G."/>
            <person name="Chun H.E."/>
            <person name="Liao N."/>
            <person name="Ali J."/>
            <person name="Reid K."/>
            <person name="Kolosova N."/>
            <person name="Cooper N."/>
            <person name="Cullis C."/>
            <person name="Jancsik S."/>
            <person name="Moore R."/>
            <person name="Mayo M."/>
            <person name="Wagner S."/>
            <person name="Holt R.A."/>
            <person name="Jones S.J.M."/>
            <person name="Marra M.A."/>
            <person name="Ritland C.E."/>
            <person name="Ritland K."/>
            <person name="Bohlmann J."/>
        </authorList>
    </citation>
    <scope>NUCLEOTIDE SEQUENCE</scope>
    <source>
        <tissue evidence="6">Green portion of the leader tissue</tissue>
    </source>
</reference>
<dbReference type="InterPro" id="IPR043452">
    <property type="entry name" value="BZIP46-like"/>
</dbReference>